<protein>
    <submittedName>
        <fullName evidence="5">Subunit F of V-type proton ATPase</fullName>
    </submittedName>
</protein>
<proteinExistence type="inferred from homology"/>
<dbReference type="EMBL" id="PITI01000131">
    <property type="protein sequence ID" value="TBU08505.1"/>
    <property type="molecule type" value="Genomic_DNA"/>
</dbReference>
<keyword evidence="6" id="KW-1185">Reference proteome</keyword>
<evidence type="ECO:0000313" key="6">
    <source>
        <dbReference type="Proteomes" id="UP000291404"/>
    </source>
</evidence>
<gene>
    <name evidence="5" type="ORF">CWI36_0131p0040</name>
</gene>
<keyword evidence="4" id="KW-0406">Ion transport</keyword>
<dbReference type="VEuPathDB" id="MicrosporidiaDB:CWI36_0131p0040"/>
<dbReference type="InterPro" id="IPR008218">
    <property type="entry name" value="ATPase_V1-cplx_f_g_su"/>
</dbReference>
<dbReference type="PANTHER" id="PTHR13861:SF2">
    <property type="entry name" value="V-TYPE PROTON ATPASE SUBUNIT F"/>
    <property type="match status" value="1"/>
</dbReference>
<dbReference type="PANTHER" id="PTHR13861">
    <property type="entry name" value="VACUOLAR ATP SYNTHASE SUBUNIT F"/>
    <property type="match status" value="1"/>
</dbReference>
<dbReference type="VEuPathDB" id="MicrosporidiaDB:CWI39_1901p0010"/>
<evidence type="ECO:0000256" key="4">
    <source>
        <dbReference type="ARBA" id="ARBA00023065"/>
    </source>
</evidence>
<dbReference type="GO" id="GO:0046961">
    <property type="term" value="F:proton-transporting ATPase activity, rotational mechanism"/>
    <property type="evidence" value="ECO:0007669"/>
    <property type="project" value="InterPro"/>
</dbReference>
<organism evidence="5 6">
    <name type="scientific">Hamiltosporidium magnivora</name>
    <dbReference type="NCBI Taxonomy" id="148818"/>
    <lineage>
        <taxon>Eukaryota</taxon>
        <taxon>Fungi</taxon>
        <taxon>Fungi incertae sedis</taxon>
        <taxon>Microsporidia</taxon>
        <taxon>Dubosqiidae</taxon>
        <taxon>Hamiltosporidium</taxon>
    </lineage>
</organism>
<comment type="caution">
    <text evidence="5">The sequence shown here is derived from an EMBL/GenBank/DDBJ whole genome shotgun (WGS) entry which is preliminary data.</text>
</comment>
<dbReference type="Gene3D" id="3.40.50.10580">
    <property type="entry name" value="ATPase, V1 complex, subunit F"/>
    <property type="match status" value="1"/>
</dbReference>
<name>A0A4Q9LLZ7_9MICR</name>
<dbReference type="Proteomes" id="UP000291404">
    <property type="component" value="Unassembled WGS sequence"/>
</dbReference>
<keyword evidence="2" id="KW-0813">Transport</keyword>
<reference evidence="5 6" key="1">
    <citation type="submission" date="2017-12" db="EMBL/GenBank/DDBJ databases">
        <authorList>
            <person name="Pombert J.-F."/>
            <person name="Haag K.L."/>
            <person name="Ebert D."/>
        </authorList>
    </citation>
    <scope>NUCLEOTIDE SEQUENCE [LARGE SCALE GENOMIC DNA]</scope>
    <source>
        <strain evidence="5">BE-OM-2</strain>
    </source>
</reference>
<evidence type="ECO:0000256" key="2">
    <source>
        <dbReference type="ARBA" id="ARBA00022448"/>
    </source>
</evidence>
<dbReference type="SUPFAM" id="SSF159468">
    <property type="entry name" value="AtpF-like"/>
    <property type="match status" value="1"/>
</dbReference>
<keyword evidence="3" id="KW-0375">Hydrogen ion transport</keyword>
<accession>A0A4Q9LLZ7</accession>
<dbReference type="AlphaFoldDB" id="A0A4Q9LLZ7"/>
<comment type="similarity">
    <text evidence="1">Belongs to the V-ATPase F subunit family.</text>
</comment>
<dbReference type="STRING" id="148818.A0A4Q9LLZ7"/>
<evidence type="ECO:0000256" key="1">
    <source>
        <dbReference type="ARBA" id="ARBA00010148"/>
    </source>
</evidence>
<evidence type="ECO:0000313" key="5">
    <source>
        <dbReference type="EMBL" id="TBU08505.1"/>
    </source>
</evidence>
<evidence type="ECO:0000256" key="3">
    <source>
        <dbReference type="ARBA" id="ARBA00022781"/>
    </source>
</evidence>
<sequence length="147" mass="16739">MQRTLVGIISDEDTITGFLLTGLEFTKENPNFIAVCDKTTEEDLIKNFQNLVSRDDISIIFIGDFAYKKISKTIKEYKEMLPSIMEIPSKLGVNKSNIRPNLTFVVLFRPLSHFPFNGLSSQSNTNLPCLKEKWCNNETKVNSILCQ</sequence>
<dbReference type="Pfam" id="PF01990">
    <property type="entry name" value="ATP-synt_F"/>
    <property type="match status" value="1"/>
</dbReference>
<dbReference type="InterPro" id="IPR036906">
    <property type="entry name" value="ATPase_V1_fsu_sf"/>
</dbReference>
<dbReference type="GO" id="GO:0016020">
    <property type="term" value="C:membrane"/>
    <property type="evidence" value="ECO:0007669"/>
    <property type="project" value="TreeGrafter"/>
</dbReference>